<proteinExistence type="predicted"/>
<gene>
    <name evidence="2" type="ORF">OKIOD_LOCUS7854</name>
</gene>
<dbReference type="EMBL" id="OU015569">
    <property type="protein sequence ID" value="CAG5099149.1"/>
    <property type="molecule type" value="Genomic_DNA"/>
</dbReference>
<feature type="compositionally biased region" description="Polar residues" evidence="1">
    <location>
        <begin position="180"/>
        <end position="192"/>
    </location>
</feature>
<sequence length="207" mass="23995">MKGFFIAKNSMNRKPKKSKNVLTRQRSYTLSPEQNCRQVGSIQSFANRDSHHFDKYIKNALTTRPRRLSELDSNTGTPNDRSHQMSALSQVRFTDNSLDRFRPRNQRGQRPRLPSKNRDFISAQYKSTQALQRPRSLSNSERPEKMRKLISAPMVVGQHGRERETLDESTRESLPKRKSNATVTSDQSNRSVTSIRQILHRLCPSLR</sequence>
<name>A0ABN7SLZ0_OIKDI</name>
<reference evidence="2 3" key="1">
    <citation type="submission" date="2021-04" db="EMBL/GenBank/DDBJ databases">
        <authorList>
            <person name="Bliznina A."/>
        </authorList>
    </citation>
    <scope>NUCLEOTIDE SEQUENCE [LARGE SCALE GENOMIC DNA]</scope>
</reference>
<keyword evidence="3" id="KW-1185">Reference proteome</keyword>
<feature type="compositionally biased region" description="Polar residues" evidence="1">
    <location>
        <begin position="124"/>
        <end position="140"/>
    </location>
</feature>
<feature type="compositionally biased region" description="Polar residues" evidence="1">
    <location>
        <begin position="71"/>
        <end position="96"/>
    </location>
</feature>
<organism evidence="2 3">
    <name type="scientific">Oikopleura dioica</name>
    <name type="common">Tunicate</name>
    <dbReference type="NCBI Taxonomy" id="34765"/>
    <lineage>
        <taxon>Eukaryota</taxon>
        <taxon>Metazoa</taxon>
        <taxon>Chordata</taxon>
        <taxon>Tunicata</taxon>
        <taxon>Appendicularia</taxon>
        <taxon>Copelata</taxon>
        <taxon>Oikopleuridae</taxon>
        <taxon>Oikopleura</taxon>
    </lineage>
</organism>
<evidence type="ECO:0000313" key="3">
    <source>
        <dbReference type="Proteomes" id="UP001158576"/>
    </source>
</evidence>
<feature type="region of interest" description="Disordered" evidence="1">
    <location>
        <begin position="64"/>
        <end position="192"/>
    </location>
</feature>
<dbReference type="Proteomes" id="UP001158576">
    <property type="component" value="Chromosome XSR"/>
</dbReference>
<evidence type="ECO:0000256" key="1">
    <source>
        <dbReference type="SAM" id="MobiDB-lite"/>
    </source>
</evidence>
<protein>
    <submittedName>
        <fullName evidence="2">Oidioi.mRNA.OKI2018_I69.XSR.g16296.t1.cds</fullName>
    </submittedName>
</protein>
<feature type="compositionally biased region" description="Basic and acidic residues" evidence="1">
    <location>
        <begin position="159"/>
        <end position="175"/>
    </location>
</feature>
<accession>A0ABN7SLZ0</accession>
<evidence type="ECO:0000313" key="2">
    <source>
        <dbReference type="EMBL" id="CAG5099149.1"/>
    </source>
</evidence>
<feature type="compositionally biased region" description="Basic residues" evidence="1">
    <location>
        <begin position="103"/>
        <end position="115"/>
    </location>
</feature>